<dbReference type="CDD" id="cd00293">
    <property type="entry name" value="USP-like"/>
    <property type="match status" value="1"/>
</dbReference>
<proteinExistence type="inferred from homology"/>
<dbReference type="InterPro" id="IPR014729">
    <property type="entry name" value="Rossmann-like_a/b/a_fold"/>
</dbReference>
<dbReference type="OrthoDB" id="281037at2157"/>
<dbReference type="InterPro" id="IPR006015">
    <property type="entry name" value="Universal_stress_UspA"/>
</dbReference>
<evidence type="ECO:0000259" key="2">
    <source>
        <dbReference type="Pfam" id="PF00582"/>
    </source>
</evidence>
<dbReference type="Proteomes" id="UP000323537">
    <property type="component" value="Unassembled WGS sequence"/>
</dbReference>
<dbReference type="PANTHER" id="PTHR46268:SF6">
    <property type="entry name" value="UNIVERSAL STRESS PROTEIN UP12"/>
    <property type="match status" value="1"/>
</dbReference>
<evidence type="ECO:0000256" key="1">
    <source>
        <dbReference type="ARBA" id="ARBA00008791"/>
    </source>
</evidence>
<dbReference type="PANTHER" id="PTHR46268">
    <property type="entry name" value="STRESS RESPONSE PROTEIN NHAX"/>
    <property type="match status" value="1"/>
</dbReference>
<feature type="domain" description="UspA" evidence="2">
    <location>
        <begin position="4"/>
        <end position="128"/>
    </location>
</feature>
<dbReference type="PRINTS" id="PR01438">
    <property type="entry name" value="UNVRSLSTRESS"/>
</dbReference>
<dbReference type="EMBL" id="FOPZ01000005">
    <property type="protein sequence ID" value="SFH48648.1"/>
    <property type="molecule type" value="Genomic_DNA"/>
</dbReference>
<dbReference type="SUPFAM" id="SSF52402">
    <property type="entry name" value="Adenine nucleotide alpha hydrolases-like"/>
    <property type="match status" value="1"/>
</dbReference>
<protein>
    <submittedName>
        <fullName evidence="3">Universal stress protein family protein</fullName>
    </submittedName>
</protein>
<keyword evidence="4" id="KW-1185">Reference proteome</keyword>
<accession>A0A1I3AF36</accession>
<reference evidence="3 4" key="1">
    <citation type="submission" date="2016-10" db="EMBL/GenBank/DDBJ databases">
        <authorList>
            <person name="Varghese N."/>
            <person name="Submissions S."/>
        </authorList>
    </citation>
    <scope>NUCLEOTIDE SEQUENCE [LARGE SCALE GENOMIC DNA]</scope>
    <source>
        <strain evidence="3 4">CGMCC 1.6377</strain>
    </source>
</reference>
<gene>
    <name evidence="3" type="ORF">SAMN04488066_105157</name>
</gene>
<dbReference type="Gene3D" id="3.40.50.620">
    <property type="entry name" value="HUPs"/>
    <property type="match status" value="1"/>
</dbReference>
<evidence type="ECO:0000313" key="3">
    <source>
        <dbReference type="EMBL" id="SFH48648.1"/>
    </source>
</evidence>
<name>A0A1I3AF36_9EURY</name>
<evidence type="ECO:0000313" key="4">
    <source>
        <dbReference type="Proteomes" id="UP000323537"/>
    </source>
</evidence>
<organism evidence="3 4">
    <name type="scientific">Halorubrum aquaticum</name>
    <dbReference type="NCBI Taxonomy" id="387340"/>
    <lineage>
        <taxon>Archaea</taxon>
        <taxon>Methanobacteriati</taxon>
        <taxon>Methanobacteriota</taxon>
        <taxon>Stenosarchaea group</taxon>
        <taxon>Halobacteria</taxon>
        <taxon>Halobacteriales</taxon>
        <taxon>Haloferacaceae</taxon>
        <taxon>Halorubrum</taxon>
    </lineage>
</organism>
<dbReference type="AlphaFoldDB" id="A0A1I3AF36"/>
<dbReference type="Pfam" id="PF00582">
    <property type="entry name" value="Usp"/>
    <property type="match status" value="1"/>
</dbReference>
<dbReference type="InterPro" id="IPR006016">
    <property type="entry name" value="UspA"/>
</dbReference>
<comment type="similarity">
    <text evidence="1">Belongs to the universal stress protein A family.</text>
</comment>
<sequence length="133" mass="13843">MYDVLIAIDADEARATAQARAVADLPGAEDGLTAHLCHVFTDNPEGASVNQLAAVRRARETLEDAGVSVAHHEASGDPGTEIVDAADDVDADAICVSGRKRRPSGKAVFGSVTQDVILSSELPVFAVPKPKPE</sequence>
<dbReference type="RefSeq" id="WP_149784002.1">
    <property type="nucleotide sequence ID" value="NZ_BAAADP010000003.1"/>
</dbReference>